<proteinExistence type="predicted"/>
<gene>
    <name evidence="1" type="ORF">DCO56_23340</name>
</gene>
<dbReference type="OrthoDB" id="711204at2"/>
<evidence type="ECO:0000313" key="1">
    <source>
        <dbReference type="EMBL" id="PUV21878.1"/>
    </source>
</evidence>
<accession>A0A363NM36</accession>
<comment type="caution">
    <text evidence="1">The sequence shown here is derived from an EMBL/GenBank/DDBJ whole genome shotgun (WGS) entry which is preliminary data.</text>
</comment>
<dbReference type="RefSeq" id="WP_108636139.1">
    <property type="nucleotide sequence ID" value="NZ_QCXX01000008.1"/>
</dbReference>
<dbReference type="Proteomes" id="UP000250831">
    <property type="component" value="Unassembled WGS sequence"/>
</dbReference>
<organism evidence="1 2">
    <name type="scientific">Sphingobacterium athyrii</name>
    <dbReference type="NCBI Taxonomy" id="2152717"/>
    <lineage>
        <taxon>Bacteria</taxon>
        <taxon>Pseudomonadati</taxon>
        <taxon>Bacteroidota</taxon>
        <taxon>Sphingobacteriia</taxon>
        <taxon>Sphingobacteriales</taxon>
        <taxon>Sphingobacteriaceae</taxon>
        <taxon>Sphingobacterium</taxon>
    </lineage>
</organism>
<evidence type="ECO:0000313" key="2">
    <source>
        <dbReference type="Proteomes" id="UP000250831"/>
    </source>
</evidence>
<dbReference type="EMBL" id="QCXX01000008">
    <property type="protein sequence ID" value="PUV21878.1"/>
    <property type="molecule type" value="Genomic_DNA"/>
</dbReference>
<protein>
    <recommendedName>
        <fullName evidence="3">Lipocalin-like domain-containing protein</fullName>
    </recommendedName>
</protein>
<evidence type="ECO:0008006" key="3">
    <source>
        <dbReference type="Google" id="ProtNLM"/>
    </source>
</evidence>
<dbReference type="AlphaFoldDB" id="A0A363NM36"/>
<reference evidence="1 2" key="1">
    <citation type="submission" date="2018-04" db="EMBL/GenBank/DDBJ databases">
        <title>Sphingobacterium sp. M46 Genome.</title>
        <authorList>
            <person name="Cheng J."/>
            <person name="Li Y."/>
        </authorList>
    </citation>
    <scope>NUCLEOTIDE SEQUENCE [LARGE SCALE GENOMIC DNA]</scope>
    <source>
        <strain evidence="1 2">M46</strain>
    </source>
</reference>
<keyword evidence="2" id="KW-1185">Reference proteome</keyword>
<sequence length="130" mass="14963">MLKSIIISSFLLSAPSVHEHTFYSFLEGNWIATNAKLKSITFNKNGDAFFTFSNSNPQSPQTSIHQKVDSITILNRKKFSGYFFSPNLFGKYNDNKTAFEIEIKSTNEIILFVNKQEIQLLKNETIIRFK</sequence>
<name>A0A363NM36_9SPHI</name>